<dbReference type="Pfam" id="PF13614">
    <property type="entry name" value="AAA_31"/>
    <property type="match status" value="1"/>
</dbReference>
<evidence type="ECO:0000259" key="1">
    <source>
        <dbReference type="Pfam" id="PF13614"/>
    </source>
</evidence>
<dbReference type="InterPro" id="IPR027417">
    <property type="entry name" value="P-loop_NTPase"/>
</dbReference>
<dbReference type="InterPro" id="IPR050678">
    <property type="entry name" value="DNA_Partitioning_ATPase"/>
</dbReference>
<name>A0A3E3E6B1_9FIRM</name>
<dbReference type="Gene3D" id="3.40.50.300">
    <property type="entry name" value="P-loop containing nucleotide triphosphate hydrolases"/>
    <property type="match status" value="1"/>
</dbReference>
<evidence type="ECO:0000313" key="3">
    <source>
        <dbReference type="Proteomes" id="UP000261032"/>
    </source>
</evidence>
<dbReference type="EMBL" id="QUSL01000056">
    <property type="protein sequence ID" value="RGD77442.1"/>
    <property type="molecule type" value="Genomic_DNA"/>
</dbReference>
<evidence type="ECO:0000313" key="2">
    <source>
        <dbReference type="EMBL" id="RGD77442.1"/>
    </source>
</evidence>
<feature type="domain" description="AAA" evidence="1">
    <location>
        <begin position="67"/>
        <end position="277"/>
    </location>
</feature>
<dbReference type="PANTHER" id="PTHR13696:SF52">
    <property type="entry name" value="PARA FAMILY PROTEIN CT_582"/>
    <property type="match status" value="1"/>
</dbReference>
<dbReference type="Proteomes" id="UP000261032">
    <property type="component" value="Unassembled WGS sequence"/>
</dbReference>
<dbReference type="SUPFAM" id="SSF52540">
    <property type="entry name" value="P-loop containing nucleoside triphosphate hydrolases"/>
    <property type="match status" value="1"/>
</dbReference>
<reference evidence="2 3" key="1">
    <citation type="submission" date="2018-08" db="EMBL/GenBank/DDBJ databases">
        <title>A genome reference for cultivated species of the human gut microbiota.</title>
        <authorList>
            <person name="Zou Y."/>
            <person name="Xue W."/>
            <person name="Luo G."/>
        </authorList>
    </citation>
    <scope>NUCLEOTIDE SEQUENCE [LARGE SCALE GENOMIC DNA]</scope>
    <source>
        <strain evidence="2 3">OM06-4</strain>
    </source>
</reference>
<comment type="caution">
    <text evidence="2">The sequence shown here is derived from an EMBL/GenBank/DDBJ whole genome shotgun (WGS) entry which is preliminary data.</text>
</comment>
<protein>
    <recommendedName>
        <fullName evidence="1">AAA domain-containing protein</fullName>
    </recommendedName>
</protein>
<dbReference type="AlphaFoldDB" id="A0A3E3E6B1"/>
<sequence length="363" mass="41184">MAVSLIGQPFFRFAELPAQQTFMRELTQCFCAIQGSTSLHLVLHKNCVLIEGEAGETCNINIRRINMKRISVINEKGGVGKTTTVINLCYGLAQKGLKVLVVDLDPQANTTSVLLKQNKALTLNILDGLMNEFDNSQRDLLDARNVLSTYLRKCPFQDDISDVLDNPEIVENAIVNIEAHLNDETYHNMFIIPSSHRLTDTDIKLKIAMRRSEARLKMALDIIKDKFDVVIIDNSPFTNALTFNSINACYEDGDLILIPTKIEQGGLEGLDKTINTLFEWLEMGYIEYDFKILLTMVNRNSVDKKCVEVLQYLFKDRCFRNIIRYQAKPVTESSLKKEILLSNSRSNVANDYQAVVDELITFL</sequence>
<gene>
    <name evidence="2" type="ORF">DXB93_17960</name>
</gene>
<organism evidence="2 3">
    <name type="scientific">Thomasclavelia ramosa</name>
    <dbReference type="NCBI Taxonomy" id="1547"/>
    <lineage>
        <taxon>Bacteria</taxon>
        <taxon>Bacillati</taxon>
        <taxon>Bacillota</taxon>
        <taxon>Erysipelotrichia</taxon>
        <taxon>Erysipelotrichales</taxon>
        <taxon>Coprobacillaceae</taxon>
        <taxon>Thomasclavelia</taxon>
    </lineage>
</organism>
<dbReference type="InterPro" id="IPR025669">
    <property type="entry name" value="AAA_dom"/>
</dbReference>
<proteinExistence type="predicted"/>
<dbReference type="PANTHER" id="PTHR13696">
    <property type="entry name" value="P-LOOP CONTAINING NUCLEOSIDE TRIPHOSPHATE HYDROLASE"/>
    <property type="match status" value="1"/>
</dbReference>
<accession>A0A3E3E6B1</accession>
<dbReference type="CDD" id="cd02042">
    <property type="entry name" value="ParAB_family"/>
    <property type="match status" value="1"/>
</dbReference>